<feature type="active site" description="Nucleophile" evidence="9 10">
    <location>
        <position position="388"/>
    </location>
</feature>
<feature type="binding site" evidence="9 10">
    <location>
        <position position="292"/>
    </location>
    <ligand>
        <name>S-adenosyl-L-methionine</name>
        <dbReference type="ChEBI" id="CHEBI:59789"/>
    </ligand>
</feature>
<keyword evidence="8 9" id="KW-0411">Iron-sulfur</keyword>
<reference evidence="12 13" key="1">
    <citation type="submission" date="2024-04" db="EMBL/GenBank/DDBJ databases">
        <title>Dissimilatory iodate-reducing microorganisms contribute to the enrichment of iodine in groundwater.</title>
        <authorList>
            <person name="Jiang Z."/>
        </authorList>
    </citation>
    <scope>NUCLEOTIDE SEQUENCE [LARGE SCALE GENOMIC DNA]</scope>
    <source>
        <strain evidence="12 13">NCP973</strain>
    </source>
</reference>
<comment type="function">
    <text evidence="9">Catalyzes the formation of 5-methyl-uridine at position 1939 (m5U1939) in 23S rRNA.</text>
</comment>
<dbReference type="Gene3D" id="3.40.50.150">
    <property type="entry name" value="Vaccinia Virus protein VP39"/>
    <property type="match status" value="1"/>
</dbReference>
<name>A0ABZ2XJ94_9RHOO</name>
<comment type="similarity">
    <text evidence="9">Belongs to the class I-like SAM-binding methyltransferase superfamily. RNA M5U methyltransferase family. RlmD subfamily.</text>
</comment>
<evidence type="ECO:0000256" key="8">
    <source>
        <dbReference type="ARBA" id="ARBA00023014"/>
    </source>
</evidence>
<keyword evidence="5 9" id="KW-0949">S-adenosyl-L-methionine</keyword>
<evidence type="ECO:0000256" key="11">
    <source>
        <dbReference type="PROSITE-ProRule" id="PRU10015"/>
    </source>
</evidence>
<dbReference type="SUPFAM" id="SSF53335">
    <property type="entry name" value="S-adenosyl-L-methionine-dependent methyltransferases"/>
    <property type="match status" value="1"/>
</dbReference>
<dbReference type="Pfam" id="PF05958">
    <property type="entry name" value="tRNA_U5-meth_tr"/>
    <property type="match status" value="2"/>
</dbReference>
<keyword evidence="6 9" id="KW-0479">Metal-binding</keyword>
<comment type="catalytic activity">
    <reaction evidence="9">
        <text>uridine(1939) in 23S rRNA + S-adenosyl-L-methionine = 5-methyluridine(1939) in 23S rRNA + S-adenosyl-L-homocysteine + H(+)</text>
        <dbReference type="Rhea" id="RHEA:42908"/>
        <dbReference type="Rhea" id="RHEA-COMP:10278"/>
        <dbReference type="Rhea" id="RHEA-COMP:10279"/>
        <dbReference type="ChEBI" id="CHEBI:15378"/>
        <dbReference type="ChEBI" id="CHEBI:57856"/>
        <dbReference type="ChEBI" id="CHEBI:59789"/>
        <dbReference type="ChEBI" id="CHEBI:65315"/>
        <dbReference type="ChEBI" id="CHEBI:74447"/>
        <dbReference type="EC" id="2.1.1.190"/>
    </reaction>
</comment>
<feature type="binding site" evidence="9 10">
    <location>
        <position position="263"/>
    </location>
    <ligand>
        <name>S-adenosyl-L-methionine</name>
        <dbReference type="ChEBI" id="CHEBI:59789"/>
    </ligand>
</feature>
<dbReference type="EC" id="2.1.1.190" evidence="9"/>
<dbReference type="InterPro" id="IPR010280">
    <property type="entry name" value="U5_MeTrfase_fam"/>
</dbReference>
<protein>
    <recommendedName>
        <fullName evidence="9">23S rRNA (uracil(1939)-C(5))-methyltransferase RlmD</fullName>
        <ecNumber evidence="9">2.1.1.190</ecNumber>
    </recommendedName>
    <alternativeName>
        <fullName evidence="9">23S rRNA(m5U1939)-methyltransferase</fullName>
    </alternativeName>
</protein>
<accession>A0ABZ2XJ94</accession>
<dbReference type="InterPro" id="IPR030391">
    <property type="entry name" value="MeTrfase_TrmA_CS"/>
</dbReference>
<dbReference type="NCBIfam" id="TIGR00479">
    <property type="entry name" value="rumA"/>
    <property type="match status" value="1"/>
</dbReference>
<dbReference type="PROSITE" id="PS01231">
    <property type="entry name" value="TRMA_2"/>
    <property type="match status" value="1"/>
</dbReference>
<feature type="active site" evidence="11">
    <location>
        <position position="388"/>
    </location>
</feature>
<dbReference type="CDD" id="cd02440">
    <property type="entry name" value="AdoMet_MTases"/>
    <property type="match status" value="1"/>
</dbReference>
<feature type="binding site" evidence="9">
    <location>
        <position position="154"/>
    </location>
    <ligand>
        <name>[4Fe-4S] cluster</name>
        <dbReference type="ChEBI" id="CHEBI:49883"/>
    </ligand>
</feature>
<dbReference type="PANTHER" id="PTHR11061">
    <property type="entry name" value="RNA M5U METHYLTRANSFERASE"/>
    <property type="match status" value="1"/>
</dbReference>
<dbReference type="GO" id="GO:0032259">
    <property type="term" value="P:methylation"/>
    <property type="evidence" value="ECO:0007669"/>
    <property type="project" value="UniProtKB-KW"/>
</dbReference>
<evidence type="ECO:0000256" key="6">
    <source>
        <dbReference type="ARBA" id="ARBA00022723"/>
    </source>
</evidence>
<keyword evidence="3 9" id="KW-0489">Methyltransferase</keyword>
<feature type="binding site" evidence="9 10">
    <location>
        <position position="362"/>
    </location>
    <ligand>
        <name>S-adenosyl-L-methionine</name>
        <dbReference type="ChEBI" id="CHEBI:59789"/>
    </ligand>
</feature>
<feature type="binding site" evidence="9">
    <location>
        <position position="72"/>
    </location>
    <ligand>
        <name>[4Fe-4S] cluster</name>
        <dbReference type="ChEBI" id="CHEBI:49883"/>
    </ligand>
</feature>
<feature type="binding site" evidence="9">
    <location>
        <position position="66"/>
    </location>
    <ligand>
        <name>[4Fe-4S] cluster</name>
        <dbReference type="ChEBI" id="CHEBI:49883"/>
    </ligand>
</feature>
<keyword evidence="4 9" id="KW-0808">Transferase</keyword>
<keyword evidence="13" id="KW-1185">Reference proteome</keyword>
<dbReference type="NCBIfam" id="NF009639">
    <property type="entry name" value="PRK13168.1"/>
    <property type="match status" value="1"/>
</dbReference>
<feature type="binding site" evidence="9">
    <location>
        <position position="297"/>
    </location>
    <ligand>
        <name>S-adenosyl-L-methionine</name>
        <dbReference type="ChEBI" id="CHEBI:59789"/>
    </ligand>
</feature>
<evidence type="ECO:0000256" key="7">
    <source>
        <dbReference type="ARBA" id="ARBA00023004"/>
    </source>
</evidence>
<dbReference type="InterPro" id="IPR030390">
    <property type="entry name" value="MeTrfase_TrmA_AS"/>
</dbReference>
<dbReference type="Gene3D" id="2.40.50.140">
    <property type="entry name" value="Nucleic acid-binding proteins"/>
    <property type="match status" value="1"/>
</dbReference>
<dbReference type="HAMAP" id="MF_01010">
    <property type="entry name" value="23SrRNA_methyltr_RlmD"/>
    <property type="match status" value="1"/>
</dbReference>
<evidence type="ECO:0000256" key="3">
    <source>
        <dbReference type="ARBA" id="ARBA00022603"/>
    </source>
</evidence>
<evidence type="ECO:0000256" key="10">
    <source>
        <dbReference type="PROSITE-ProRule" id="PRU01024"/>
    </source>
</evidence>
<keyword evidence="7 9" id="KW-0408">Iron</keyword>
<dbReference type="InterPro" id="IPR029063">
    <property type="entry name" value="SAM-dependent_MTases_sf"/>
</dbReference>
<keyword evidence="1 9" id="KW-0004">4Fe-4S</keyword>
<evidence type="ECO:0000256" key="2">
    <source>
        <dbReference type="ARBA" id="ARBA00022552"/>
    </source>
</evidence>
<dbReference type="PROSITE" id="PS51687">
    <property type="entry name" value="SAM_MT_RNA_M5U"/>
    <property type="match status" value="1"/>
</dbReference>
<evidence type="ECO:0000313" key="13">
    <source>
        <dbReference type="Proteomes" id="UP001479520"/>
    </source>
</evidence>
<dbReference type="SUPFAM" id="SSF50249">
    <property type="entry name" value="Nucleic acid-binding proteins"/>
    <property type="match status" value="1"/>
</dbReference>
<evidence type="ECO:0000256" key="4">
    <source>
        <dbReference type="ARBA" id="ARBA00022679"/>
    </source>
</evidence>
<dbReference type="InterPro" id="IPR001566">
    <property type="entry name" value="23S_rRNA_MeTrfase_RlmD"/>
</dbReference>
<feature type="binding site" evidence="9 10">
    <location>
        <position position="313"/>
    </location>
    <ligand>
        <name>S-adenosyl-L-methionine</name>
        <dbReference type="ChEBI" id="CHEBI:59789"/>
    </ligand>
</feature>
<dbReference type="GO" id="GO:0008168">
    <property type="term" value="F:methyltransferase activity"/>
    <property type="evidence" value="ECO:0007669"/>
    <property type="project" value="UniProtKB-KW"/>
</dbReference>
<sequence>MPVGKVESLDHEARGIVREDGKAIFVDGALPGETVEYASFRRKPKYELAHLVRVLKPSVARVEPACPHFGICGGCAMQHMEPSAQIAAKQRVLEDSLWHIGRVRAETILPPIHGAPWGYRHRARLGVRKVDSRGGMLIGFHEWRSSYIADIRSCLVLPPHVSDLLMPLRELIGGLSVADRLPQIEVAVGEHCTTLVFRILQPLIGGDEKSVRAFADRHDVVIYLQPAGPDSARRFHPLPGPRLSYTLPEFDLELDFRPTDFTQVNHAVNRVMVRRALRLLDPQPGERIADMFCGLGNFTLPIARSGASVVGIEGSPALVARGREAALANGLGKWVEFGVANLFECTEQSLAKLGRFDKMLIDPPREGALELCKALGDDAPGRLVYVSCNPATLARDAGVLVSLKGYRLAAAGIVNMFPHTAHVESIALFERA</sequence>
<dbReference type="RefSeq" id="WP_028996229.1">
    <property type="nucleotide sequence ID" value="NZ_CALFBA010000027.1"/>
</dbReference>
<evidence type="ECO:0000256" key="9">
    <source>
        <dbReference type="HAMAP-Rule" id="MF_01010"/>
    </source>
</evidence>
<dbReference type="InterPro" id="IPR012340">
    <property type="entry name" value="NA-bd_OB-fold"/>
</dbReference>
<proteinExistence type="inferred from homology"/>
<feature type="binding site" evidence="9">
    <location>
        <position position="75"/>
    </location>
    <ligand>
        <name>[4Fe-4S] cluster</name>
        <dbReference type="ChEBI" id="CHEBI:49883"/>
    </ligand>
</feature>
<dbReference type="PROSITE" id="PS01230">
    <property type="entry name" value="TRMA_1"/>
    <property type="match status" value="1"/>
</dbReference>
<dbReference type="Proteomes" id="UP001479520">
    <property type="component" value="Chromosome"/>
</dbReference>
<evidence type="ECO:0000313" key="12">
    <source>
        <dbReference type="EMBL" id="WZJ22684.1"/>
    </source>
</evidence>
<keyword evidence="2 9" id="KW-0698">rRNA processing</keyword>
<evidence type="ECO:0000256" key="5">
    <source>
        <dbReference type="ARBA" id="ARBA00022691"/>
    </source>
</evidence>
<evidence type="ECO:0000256" key="1">
    <source>
        <dbReference type="ARBA" id="ARBA00022485"/>
    </source>
</evidence>
<dbReference type="Gene3D" id="2.40.50.1070">
    <property type="match status" value="1"/>
</dbReference>
<feature type="binding site" evidence="9">
    <location>
        <position position="341"/>
    </location>
    <ligand>
        <name>S-adenosyl-L-methionine</name>
        <dbReference type="ChEBI" id="CHEBI:59789"/>
    </ligand>
</feature>
<dbReference type="PANTHER" id="PTHR11061:SF49">
    <property type="entry name" value="23S RRNA (URACIL(1939)-C(5))-METHYLTRANSFERASE RLMD"/>
    <property type="match status" value="1"/>
</dbReference>
<organism evidence="12 13">
    <name type="scientific">Azonexus hydrophilus</name>
    <dbReference type="NCBI Taxonomy" id="418702"/>
    <lineage>
        <taxon>Bacteria</taxon>
        <taxon>Pseudomonadati</taxon>
        <taxon>Pseudomonadota</taxon>
        <taxon>Betaproteobacteria</taxon>
        <taxon>Rhodocyclales</taxon>
        <taxon>Azonexaceae</taxon>
        <taxon>Azonexus</taxon>
    </lineage>
</organism>
<gene>
    <name evidence="9 12" type="primary">rlmD</name>
    <name evidence="12" type="ORF">AADV58_05960</name>
</gene>
<dbReference type="EMBL" id="CP151406">
    <property type="protein sequence ID" value="WZJ22684.1"/>
    <property type="molecule type" value="Genomic_DNA"/>
</dbReference>